<evidence type="ECO:0000256" key="3">
    <source>
        <dbReference type="RuleBase" id="RU610713"/>
    </source>
</evidence>
<evidence type="ECO:0000313" key="5">
    <source>
        <dbReference type="WBParaSite" id="ACRNAN_scaffold2735.g8891.t1"/>
    </source>
</evidence>
<evidence type="ECO:0000313" key="4">
    <source>
        <dbReference type="Proteomes" id="UP000887540"/>
    </source>
</evidence>
<dbReference type="GO" id="GO:0005975">
    <property type="term" value="P:carbohydrate metabolic process"/>
    <property type="evidence" value="ECO:0007669"/>
    <property type="project" value="InterPro"/>
</dbReference>
<dbReference type="PRINTS" id="PR00846">
    <property type="entry name" value="GLHYDRLASE56"/>
</dbReference>
<name>A0A914DHS2_9BILA</name>
<sequence length="289" mass="33949">MSINEAKRKFPNISRKAVELKAQEMFDSGAKKFLLETIKLCKKLRPKAKWGFYDYPSCNYDAGHQGETECSKKYQSINERLLWLYKEVGALYPQIYLYKKSEDRSITQSYIHAKAMEAEWIQIITKRSIPLYFYSKIEYSPYINRSEGEHFYNKEDLCDTIGYPLNIGADGIVLWSTSTNMQERCPVIKNYFEELFGPYIKHFNKKMTSCEKRLCNKHGRCILQDRMPKVGCFPKISRYMCICDKGYTGENYSSLLNLLDRMGGFVIHCTIEYQFFSTLLMKQTIARIM</sequence>
<comment type="similarity">
    <text evidence="1 3">Belongs to the glycosyl hydrolase 56 family.</text>
</comment>
<proteinExistence type="inferred from homology"/>
<evidence type="ECO:0000256" key="2">
    <source>
        <dbReference type="ARBA" id="ARBA00023157"/>
    </source>
</evidence>
<keyword evidence="3" id="KW-0326">Glycosidase</keyword>
<dbReference type="EC" id="3.2.1.35" evidence="3"/>
<dbReference type="WBParaSite" id="ACRNAN_scaffold2735.g8891.t1">
    <property type="protein sequence ID" value="ACRNAN_scaffold2735.g8891.t1"/>
    <property type="gene ID" value="ACRNAN_scaffold2735.g8891"/>
</dbReference>
<dbReference type="GO" id="GO:0030214">
    <property type="term" value="P:hyaluronan catabolic process"/>
    <property type="evidence" value="ECO:0007669"/>
    <property type="project" value="TreeGrafter"/>
</dbReference>
<protein>
    <recommendedName>
        <fullName evidence="3">Hyaluronidase</fullName>
        <ecNumber evidence="3">3.2.1.35</ecNumber>
    </recommendedName>
</protein>
<keyword evidence="4" id="KW-1185">Reference proteome</keyword>
<evidence type="ECO:0000256" key="1">
    <source>
        <dbReference type="ARBA" id="ARBA00008871"/>
    </source>
</evidence>
<keyword evidence="3" id="KW-0378">Hydrolase</keyword>
<dbReference type="Gene3D" id="3.20.20.70">
    <property type="entry name" value="Aldolase class I"/>
    <property type="match status" value="1"/>
</dbReference>
<dbReference type="AlphaFoldDB" id="A0A914DHS2"/>
<dbReference type="InterPro" id="IPR017853">
    <property type="entry name" value="GH"/>
</dbReference>
<dbReference type="Pfam" id="PF01630">
    <property type="entry name" value="Glyco_hydro_56"/>
    <property type="match status" value="1"/>
</dbReference>
<keyword evidence="2" id="KW-1015">Disulfide bond</keyword>
<dbReference type="Proteomes" id="UP000887540">
    <property type="component" value="Unplaced"/>
</dbReference>
<reference evidence="5" key="1">
    <citation type="submission" date="2022-11" db="UniProtKB">
        <authorList>
            <consortium name="WormBaseParasite"/>
        </authorList>
    </citation>
    <scope>IDENTIFICATION</scope>
</reference>
<dbReference type="InterPro" id="IPR018155">
    <property type="entry name" value="Hyaluronidase"/>
</dbReference>
<comment type="catalytic activity">
    <reaction evidence="3">
        <text>Random hydrolysis of (1-&gt;4)-linkages between N-acetyl-beta-D-glucosamine and D-glucuronate residues in hyaluronate.</text>
        <dbReference type="EC" id="3.2.1.35"/>
    </reaction>
</comment>
<dbReference type="InterPro" id="IPR013785">
    <property type="entry name" value="Aldolase_TIM"/>
</dbReference>
<dbReference type="PANTHER" id="PTHR11769:SF35">
    <property type="entry name" value="HYALURONIDASE"/>
    <property type="match status" value="1"/>
</dbReference>
<organism evidence="4 5">
    <name type="scientific">Acrobeloides nanus</name>
    <dbReference type="NCBI Taxonomy" id="290746"/>
    <lineage>
        <taxon>Eukaryota</taxon>
        <taxon>Metazoa</taxon>
        <taxon>Ecdysozoa</taxon>
        <taxon>Nematoda</taxon>
        <taxon>Chromadorea</taxon>
        <taxon>Rhabditida</taxon>
        <taxon>Tylenchina</taxon>
        <taxon>Cephalobomorpha</taxon>
        <taxon>Cephaloboidea</taxon>
        <taxon>Cephalobidae</taxon>
        <taxon>Acrobeloides</taxon>
    </lineage>
</organism>
<accession>A0A914DHS2</accession>
<dbReference type="GO" id="GO:0004415">
    <property type="term" value="F:hyalurononglucosaminidase activity"/>
    <property type="evidence" value="ECO:0007669"/>
    <property type="project" value="UniProtKB-UniRule"/>
</dbReference>
<dbReference type="SUPFAM" id="SSF51445">
    <property type="entry name" value="(Trans)glycosidases"/>
    <property type="match status" value="1"/>
</dbReference>
<dbReference type="PANTHER" id="PTHR11769">
    <property type="entry name" value="HYALURONIDASE"/>
    <property type="match status" value="1"/>
</dbReference>